<reference evidence="1" key="1">
    <citation type="submission" date="2019-07" db="EMBL/GenBank/DDBJ databases">
        <authorList>
            <person name="Ashton P.M."/>
            <person name="Dallman T."/>
            <person name="Nair S."/>
            <person name="De Pinna E."/>
            <person name="Peters T."/>
            <person name="Grant K."/>
        </authorList>
    </citation>
    <scope>NUCLEOTIDE SEQUENCE [LARGE SCALE GENOMIC DNA]</scope>
    <source>
        <strain evidence="1">598112</strain>
    </source>
</reference>
<proteinExistence type="predicted"/>
<accession>A0A5Y3UZQ9</accession>
<name>A0A5Y3UZQ9_SALER</name>
<protein>
    <submittedName>
        <fullName evidence="1">DUF2165 domain-containing protein</fullName>
    </submittedName>
</protein>
<dbReference type="AlphaFoldDB" id="A0A5Y3UZQ9"/>
<sequence>MFCYRVVFNPIACHNAYSIIIAFEVMISVTEWYGGYAKFCSRNASAEQFIHSKYGGAFPLLRGLFSGWRDLLP</sequence>
<gene>
    <name evidence="1" type="ORF">FNJ06_13500</name>
</gene>
<evidence type="ECO:0000313" key="1">
    <source>
        <dbReference type="EMBL" id="ECJ2326592.1"/>
    </source>
</evidence>
<organism evidence="1">
    <name type="scientific">Salmonella enterica subsp. salamae</name>
    <dbReference type="NCBI Taxonomy" id="59202"/>
    <lineage>
        <taxon>Bacteria</taxon>
        <taxon>Pseudomonadati</taxon>
        <taxon>Pseudomonadota</taxon>
        <taxon>Gammaproteobacteria</taxon>
        <taxon>Enterobacterales</taxon>
        <taxon>Enterobacteriaceae</taxon>
        <taxon>Salmonella</taxon>
    </lineage>
</organism>
<comment type="caution">
    <text evidence="1">The sequence shown here is derived from an EMBL/GenBank/DDBJ whole genome shotgun (WGS) entry which is preliminary data.</text>
</comment>
<dbReference type="Proteomes" id="UP000839824">
    <property type="component" value="Unassembled WGS sequence"/>
</dbReference>
<dbReference type="EMBL" id="AAIXRY010000013">
    <property type="protein sequence ID" value="ECJ2326592.1"/>
    <property type="molecule type" value="Genomic_DNA"/>
</dbReference>